<dbReference type="InterPro" id="IPR052282">
    <property type="entry name" value="Starch-active_LPMO"/>
</dbReference>
<evidence type="ECO:0000256" key="2">
    <source>
        <dbReference type="ARBA" id="ARBA00022723"/>
    </source>
</evidence>
<dbReference type="PANTHER" id="PTHR36575:SF2">
    <property type="entry name" value="CHITIN-BINDING TYPE-4 DOMAIN-CONTAINING PROTEIN-RELATED"/>
    <property type="match status" value="1"/>
</dbReference>
<keyword evidence="3" id="KW-0186">Copper</keyword>
<evidence type="ECO:0000256" key="4">
    <source>
        <dbReference type="ARBA" id="ARBA00023157"/>
    </source>
</evidence>
<dbReference type="Gene3D" id="2.70.50.70">
    <property type="match status" value="1"/>
</dbReference>
<keyword evidence="4" id="KW-1015">Disulfide bond</keyword>
<evidence type="ECO:0000259" key="7">
    <source>
        <dbReference type="Pfam" id="PF03067"/>
    </source>
</evidence>
<comment type="cofactor">
    <cofactor evidence="1">
        <name>Cu(2+)</name>
        <dbReference type="ChEBI" id="CHEBI:29036"/>
    </cofactor>
</comment>
<dbReference type="EMBL" id="JAKJXO020000012">
    <property type="protein sequence ID" value="KAL1597844.1"/>
    <property type="molecule type" value="Genomic_DNA"/>
</dbReference>
<comment type="caution">
    <text evidence="8">The sequence shown here is derived from an EMBL/GenBank/DDBJ whole genome shotgun (WGS) entry which is preliminary data.</text>
</comment>
<evidence type="ECO:0000256" key="6">
    <source>
        <dbReference type="ARBA" id="ARBA00034311"/>
    </source>
</evidence>
<dbReference type="InterPro" id="IPR004302">
    <property type="entry name" value="Cellulose/chitin-bd_N"/>
</dbReference>
<evidence type="ECO:0000256" key="3">
    <source>
        <dbReference type="ARBA" id="ARBA00023008"/>
    </source>
</evidence>
<protein>
    <recommendedName>
        <fullName evidence="7">Chitin-binding type-4 domain-containing protein</fullName>
    </recommendedName>
</protein>
<dbReference type="PANTHER" id="PTHR36575">
    <property type="entry name" value="BINDING PROTEIN, PUTATIVE (AFU_ORTHOLOGUE AFUA_1G14430)-RELATED"/>
    <property type="match status" value="1"/>
</dbReference>
<accession>A0ABR3R092</accession>
<gene>
    <name evidence="8" type="ORF">SLS60_008331</name>
</gene>
<name>A0ABR3R092_9PLEO</name>
<reference evidence="8 9" key="1">
    <citation type="submission" date="2024-02" db="EMBL/GenBank/DDBJ databases">
        <title>De novo assembly and annotation of 12 fungi associated with fruit tree decline syndrome in Ontario, Canada.</title>
        <authorList>
            <person name="Sulman M."/>
            <person name="Ellouze W."/>
            <person name="Ilyukhin E."/>
        </authorList>
    </citation>
    <scope>NUCLEOTIDE SEQUENCE [LARGE SCALE GENOMIC DNA]</scope>
    <source>
        <strain evidence="8 9">M42-189</strain>
    </source>
</reference>
<sequence length="312" mass="31804">MGMSPSIISIKMKSYTAAVGLAAFATQVAAHGYLTSPKPRMPGDALTKACGSQINSMWSSDINGNIQTALQIASSQSDYDDAACNIWQCKGMKYEDNTANVQSYTAGEKVPITFNIAAPHTGVANMSVIDTKTNSIIGSPLITFDDYASTATGVTDAEKNFDITIPSDLGSQCATAGDCVLQFWWDARSVDQTYESCIDFTVSGSGSGSDSSSAPASSAPAATATVPASSAAPASSTPAATSAAASATATAADVEPSATSAAASAPSASATGSAGSGSTLPEEFTVQEFISWLKTETGTASKKARRHARAFF</sequence>
<evidence type="ECO:0000256" key="5">
    <source>
        <dbReference type="ARBA" id="ARBA00023180"/>
    </source>
</evidence>
<dbReference type="Pfam" id="PF03067">
    <property type="entry name" value="LPMO_10"/>
    <property type="match status" value="1"/>
</dbReference>
<keyword evidence="2" id="KW-0479">Metal-binding</keyword>
<keyword evidence="9" id="KW-1185">Reference proteome</keyword>
<feature type="domain" description="Chitin-binding type-4" evidence="7">
    <location>
        <begin position="31"/>
        <end position="200"/>
    </location>
</feature>
<evidence type="ECO:0000313" key="9">
    <source>
        <dbReference type="Proteomes" id="UP001521785"/>
    </source>
</evidence>
<keyword evidence="5" id="KW-0325">Glycoprotein</keyword>
<organism evidence="8 9">
    <name type="scientific">Paraconiothyrium brasiliense</name>
    <dbReference type="NCBI Taxonomy" id="300254"/>
    <lineage>
        <taxon>Eukaryota</taxon>
        <taxon>Fungi</taxon>
        <taxon>Dikarya</taxon>
        <taxon>Ascomycota</taxon>
        <taxon>Pezizomycotina</taxon>
        <taxon>Dothideomycetes</taxon>
        <taxon>Pleosporomycetidae</taxon>
        <taxon>Pleosporales</taxon>
        <taxon>Massarineae</taxon>
        <taxon>Didymosphaeriaceae</taxon>
        <taxon>Paraconiothyrium</taxon>
    </lineage>
</organism>
<evidence type="ECO:0000256" key="1">
    <source>
        <dbReference type="ARBA" id="ARBA00001973"/>
    </source>
</evidence>
<proteinExistence type="inferred from homology"/>
<evidence type="ECO:0000313" key="8">
    <source>
        <dbReference type="EMBL" id="KAL1597844.1"/>
    </source>
</evidence>
<dbReference type="Proteomes" id="UP001521785">
    <property type="component" value="Unassembled WGS sequence"/>
</dbReference>
<comment type="similarity">
    <text evidence="6">Belongs to the polysaccharide monooxygenase AA13 family.</text>
</comment>